<dbReference type="RefSeq" id="WP_191713639.1">
    <property type="nucleotide sequence ID" value="NZ_JACSPU010000001.1"/>
</dbReference>
<keyword evidence="3" id="KW-0378">Hydrolase</keyword>
<feature type="transmembrane region" description="Helical" evidence="6">
    <location>
        <begin position="543"/>
        <end position="569"/>
    </location>
</feature>
<dbReference type="InterPro" id="IPR045063">
    <property type="entry name" value="Dynamin_N"/>
</dbReference>
<dbReference type="Gene3D" id="3.40.50.300">
    <property type="entry name" value="P-loop containing nucleotide triphosphate hydrolases"/>
    <property type="match status" value="1"/>
</dbReference>
<dbReference type="InterPro" id="IPR027417">
    <property type="entry name" value="P-loop_NTPase"/>
</dbReference>
<dbReference type="Pfam" id="PF00350">
    <property type="entry name" value="Dynamin_N"/>
    <property type="match status" value="1"/>
</dbReference>
<keyword evidence="2" id="KW-0547">Nucleotide-binding</keyword>
<proteinExistence type="predicted"/>
<evidence type="ECO:0000259" key="7">
    <source>
        <dbReference type="Pfam" id="PF00350"/>
    </source>
</evidence>
<sequence length="671" mass="77201">MSINLRNEKRMLLVKEMISTRGKERMKVNLQHHFTHQKKKIGSISKEINDFVESSKNGELIRPIPGEMDEVAYKMNELTESLDQTFTLFIVGMGNYGKSTLINALLESEKAPVDFRPKTWKIDVYDSNMPNDKCLIIYKDGKKEEKSVNETKIFIEEEEKKASISQKYVQEEKRKILSALKTKEEVRETEEYLKKEFLYQSNIIEVRWPVKKNILTEKFHLVDTPGLVQENLSGQTIVSLQNYYPKADGVIWMLDATKIASRKSKEMIEELEKSLEKVGGRTDNIIAVVNRIDAIRNNGGEEAVQLIMSDAKKIFGSYFKKIIPISAKQALKGILSEDKILIEQSGMLQLHNEIKTNFLRNAQSIQLSSKMTGYKQVVYQLNEDEHPIKSYFSRLSSDLGELSKRNSKIKEKYEMQKIAYEENLQNIVDDFKTNLKVRVEGSAETLFDLETEESRKNYINTQILKFELLENELQNFMRYWQKELNTSLKILQKEMVFTEYKFIDPYKLLKNDKEKSKYSTENVNIKLSSGTVDTGELSIVSGAGFAVIGAMVLGPIGLLLGGITGALGINKGIAKFFKSGTLKKQLNEAASEHIDTVQETVLEEMEKLRSKGENNVMEVLHTTFYNLHGKQNQNIPNLLREFFNCFKKKIEYPDFQELLMSEYINKKQKGA</sequence>
<accession>A0ABR8W9F6</accession>
<dbReference type="PANTHER" id="PTHR10465">
    <property type="entry name" value="TRANSMEMBRANE GTPASE FZO1"/>
    <property type="match status" value="1"/>
</dbReference>
<reference evidence="8 9" key="1">
    <citation type="submission" date="2020-08" db="EMBL/GenBank/DDBJ databases">
        <title>A Genomic Blueprint of the Chicken Gut Microbiome.</title>
        <authorList>
            <person name="Gilroy R."/>
            <person name="Ravi A."/>
            <person name="Getino M."/>
            <person name="Pursley I."/>
            <person name="Horton D.L."/>
            <person name="Alikhan N.-F."/>
            <person name="Baker D."/>
            <person name="Gharbi K."/>
            <person name="Hall N."/>
            <person name="Watson M."/>
            <person name="Adriaenssens E.M."/>
            <person name="Foster-Nyarko E."/>
            <person name="Jarju S."/>
            <person name="Secka A."/>
            <person name="Antonio M."/>
            <person name="Oren A."/>
            <person name="Chaudhuri R."/>
            <person name="La Ragione R.M."/>
            <person name="Hildebrand F."/>
            <person name="Pallen M.J."/>
        </authorList>
    </citation>
    <scope>NUCLEOTIDE SEQUENCE [LARGE SCALE GENOMIC DNA]</scope>
    <source>
        <strain evidence="8 9">Sa1BUA13</strain>
    </source>
</reference>
<keyword evidence="4" id="KW-0342">GTP-binding</keyword>
<keyword evidence="9" id="KW-1185">Reference proteome</keyword>
<keyword evidence="6" id="KW-1133">Transmembrane helix</keyword>
<evidence type="ECO:0000313" key="8">
    <source>
        <dbReference type="EMBL" id="MBD8013386.1"/>
    </source>
</evidence>
<evidence type="ECO:0000256" key="2">
    <source>
        <dbReference type="ARBA" id="ARBA00022741"/>
    </source>
</evidence>
<keyword evidence="5 6" id="KW-0472">Membrane</keyword>
<evidence type="ECO:0000256" key="4">
    <source>
        <dbReference type="ARBA" id="ARBA00023134"/>
    </source>
</evidence>
<dbReference type="Proteomes" id="UP000658980">
    <property type="component" value="Unassembled WGS sequence"/>
</dbReference>
<gene>
    <name evidence="8" type="ORF">H9630_01040</name>
</gene>
<evidence type="ECO:0000256" key="5">
    <source>
        <dbReference type="ARBA" id="ARBA00023136"/>
    </source>
</evidence>
<evidence type="ECO:0000256" key="1">
    <source>
        <dbReference type="ARBA" id="ARBA00004370"/>
    </source>
</evidence>
<evidence type="ECO:0000313" key="9">
    <source>
        <dbReference type="Proteomes" id="UP000658980"/>
    </source>
</evidence>
<evidence type="ECO:0000256" key="6">
    <source>
        <dbReference type="SAM" id="Phobius"/>
    </source>
</evidence>
<dbReference type="EMBL" id="JACSPU010000001">
    <property type="protein sequence ID" value="MBD8013386.1"/>
    <property type="molecule type" value="Genomic_DNA"/>
</dbReference>
<feature type="domain" description="Dynamin N-terminal" evidence="7">
    <location>
        <begin position="89"/>
        <end position="289"/>
    </location>
</feature>
<keyword evidence="6" id="KW-0812">Transmembrane</keyword>
<protein>
    <submittedName>
        <fullName evidence="8">Dynamin family protein</fullName>
    </submittedName>
</protein>
<dbReference type="SUPFAM" id="SSF52540">
    <property type="entry name" value="P-loop containing nucleoside triphosphate hydrolases"/>
    <property type="match status" value="1"/>
</dbReference>
<organism evidence="8 9">
    <name type="scientific">Planococcus wigleyi</name>
    <dbReference type="NCBI Taxonomy" id="2762216"/>
    <lineage>
        <taxon>Bacteria</taxon>
        <taxon>Bacillati</taxon>
        <taxon>Bacillota</taxon>
        <taxon>Bacilli</taxon>
        <taxon>Bacillales</taxon>
        <taxon>Caryophanaceae</taxon>
        <taxon>Planococcus</taxon>
    </lineage>
</organism>
<evidence type="ECO:0000256" key="3">
    <source>
        <dbReference type="ARBA" id="ARBA00022801"/>
    </source>
</evidence>
<dbReference type="PANTHER" id="PTHR10465:SF0">
    <property type="entry name" value="SARCALUMENIN"/>
    <property type="match status" value="1"/>
</dbReference>
<comment type="caution">
    <text evidence="8">The sequence shown here is derived from an EMBL/GenBank/DDBJ whole genome shotgun (WGS) entry which is preliminary data.</text>
</comment>
<comment type="subcellular location">
    <subcellularLocation>
        <location evidence="1">Membrane</location>
    </subcellularLocation>
</comment>
<name>A0ABR8W9F6_9BACL</name>
<dbReference type="InterPro" id="IPR027094">
    <property type="entry name" value="Mitofusin_fam"/>
</dbReference>